<feature type="chain" id="PRO_5045182477" evidence="1">
    <location>
        <begin position="25"/>
        <end position="83"/>
    </location>
</feature>
<dbReference type="RefSeq" id="WP_380718582.1">
    <property type="nucleotide sequence ID" value="NZ_JBHTLK010000002.1"/>
</dbReference>
<reference evidence="3" key="1">
    <citation type="journal article" date="2019" name="Int. J. Syst. Evol. Microbiol.">
        <title>The Global Catalogue of Microorganisms (GCM) 10K type strain sequencing project: providing services to taxonomists for standard genome sequencing and annotation.</title>
        <authorList>
            <consortium name="The Broad Institute Genomics Platform"/>
            <consortium name="The Broad Institute Genome Sequencing Center for Infectious Disease"/>
            <person name="Wu L."/>
            <person name="Ma J."/>
        </authorList>
    </citation>
    <scope>NUCLEOTIDE SEQUENCE [LARGE SCALE GENOMIC DNA]</scope>
    <source>
        <strain evidence="3">CCUG 60214</strain>
    </source>
</reference>
<organism evidence="2 3">
    <name type="scientific">Saccharothrix hoggarensis</name>
    <dbReference type="NCBI Taxonomy" id="913853"/>
    <lineage>
        <taxon>Bacteria</taxon>
        <taxon>Bacillati</taxon>
        <taxon>Actinomycetota</taxon>
        <taxon>Actinomycetes</taxon>
        <taxon>Pseudonocardiales</taxon>
        <taxon>Pseudonocardiaceae</taxon>
        <taxon>Saccharothrix</taxon>
    </lineage>
</organism>
<keyword evidence="3" id="KW-1185">Reference proteome</keyword>
<gene>
    <name evidence="2" type="ORF">ACFQ3T_00785</name>
</gene>
<comment type="caution">
    <text evidence="2">The sequence shown here is derived from an EMBL/GenBank/DDBJ whole genome shotgun (WGS) entry which is preliminary data.</text>
</comment>
<evidence type="ECO:0000313" key="2">
    <source>
        <dbReference type="EMBL" id="MFD1145653.1"/>
    </source>
</evidence>
<dbReference type="Proteomes" id="UP001597168">
    <property type="component" value="Unassembled WGS sequence"/>
</dbReference>
<proteinExistence type="predicted"/>
<name>A0ABW3QM02_9PSEU</name>
<dbReference type="EMBL" id="JBHTLK010000002">
    <property type="protein sequence ID" value="MFD1145653.1"/>
    <property type="molecule type" value="Genomic_DNA"/>
</dbReference>
<keyword evidence="1" id="KW-0732">Signal</keyword>
<protein>
    <submittedName>
        <fullName evidence="2">Uncharacterized protein</fullName>
    </submittedName>
</protein>
<feature type="signal peptide" evidence="1">
    <location>
        <begin position="1"/>
        <end position="24"/>
    </location>
</feature>
<evidence type="ECO:0000256" key="1">
    <source>
        <dbReference type="SAM" id="SignalP"/>
    </source>
</evidence>
<sequence>MLVTTAAALATATTLVLLGGTAAATTAQLPLHDWPNDPNILAYPAGIVNSLVGIDVDADVGGVTEGLVEFGEVGGYGSGWAEE</sequence>
<accession>A0ABW3QM02</accession>
<evidence type="ECO:0000313" key="3">
    <source>
        <dbReference type="Proteomes" id="UP001597168"/>
    </source>
</evidence>